<dbReference type="Proteomes" id="UP000614350">
    <property type="component" value="Unassembled WGS sequence"/>
</dbReference>
<dbReference type="EMBL" id="JACSEA010000011">
    <property type="protein sequence ID" value="KAF7389298.1"/>
    <property type="molecule type" value="Genomic_DNA"/>
</dbReference>
<gene>
    <name evidence="1" type="ORF">HZH66_010435</name>
</gene>
<evidence type="ECO:0000313" key="1">
    <source>
        <dbReference type="EMBL" id="KAF7389298.1"/>
    </source>
</evidence>
<sequence>MPAAETDGPFFRITCGRFSWLCTRKVDDRGWTIKEAKAQKQSVGWVEGRMEGYGGRLGREGRRVLLEPIREAARGANVWTEGA</sequence>
<accession>A0A834N054</accession>
<organism evidence="1 2">
    <name type="scientific">Vespula vulgaris</name>
    <name type="common">Yellow jacket</name>
    <name type="synonym">Wasp</name>
    <dbReference type="NCBI Taxonomy" id="7454"/>
    <lineage>
        <taxon>Eukaryota</taxon>
        <taxon>Metazoa</taxon>
        <taxon>Ecdysozoa</taxon>
        <taxon>Arthropoda</taxon>
        <taxon>Hexapoda</taxon>
        <taxon>Insecta</taxon>
        <taxon>Pterygota</taxon>
        <taxon>Neoptera</taxon>
        <taxon>Endopterygota</taxon>
        <taxon>Hymenoptera</taxon>
        <taxon>Apocrita</taxon>
        <taxon>Aculeata</taxon>
        <taxon>Vespoidea</taxon>
        <taxon>Vespidae</taxon>
        <taxon>Vespinae</taxon>
        <taxon>Vespula</taxon>
    </lineage>
</organism>
<keyword evidence="2" id="KW-1185">Reference proteome</keyword>
<proteinExistence type="predicted"/>
<evidence type="ECO:0000313" key="2">
    <source>
        <dbReference type="Proteomes" id="UP000614350"/>
    </source>
</evidence>
<reference evidence="1" key="1">
    <citation type="journal article" date="2020" name="G3 (Bethesda)">
        <title>High-Quality Assemblies for Three Invasive Social Wasps from the &lt;i&gt;Vespula&lt;/i&gt; Genus.</title>
        <authorList>
            <person name="Harrop T.W.R."/>
            <person name="Guhlin J."/>
            <person name="McLaughlin G.M."/>
            <person name="Permina E."/>
            <person name="Stockwell P."/>
            <person name="Gilligan J."/>
            <person name="Le Lec M.F."/>
            <person name="Gruber M.A.M."/>
            <person name="Quinn O."/>
            <person name="Lovegrove M."/>
            <person name="Duncan E.J."/>
            <person name="Remnant E.J."/>
            <person name="Van Eeckhoven J."/>
            <person name="Graham B."/>
            <person name="Knapp R.A."/>
            <person name="Langford K.W."/>
            <person name="Kronenberg Z."/>
            <person name="Press M.O."/>
            <person name="Eacker S.M."/>
            <person name="Wilson-Rankin E.E."/>
            <person name="Purcell J."/>
            <person name="Lester P.J."/>
            <person name="Dearden P.K."/>
        </authorList>
    </citation>
    <scope>NUCLEOTIDE SEQUENCE</scope>
    <source>
        <strain evidence="1">Marl-1</strain>
    </source>
</reference>
<name>A0A834N054_VESVU</name>
<protein>
    <submittedName>
        <fullName evidence="1">Uncharacterized protein</fullName>
    </submittedName>
</protein>
<comment type="caution">
    <text evidence="1">The sequence shown here is derived from an EMBL/GenBank/DDBJ whole genome shotgun (WGS) entry which is preliminary data.</text>
</comment>
<dbReference type="AlphaFoldDB" id="A0A834N054"/>